<evidence type="ECO:0000256" key="7">
    <source>
        <dbReference type="SAM" id="MobiDB-lite"/>
    </source>
</evidence>
<dbReference type="InterPro" id="IPR036788">
    <property type="entry name" value="T_IF-3_C_sf"/>
</dbReference>
<dbReference type="HAMAP" id="MF_00080">
    <property type="entry name" value="IF_3"/>
    <property type="match status" value="1"/>
</dbReference>
<evidence type="ECO:0000256" key="6">
    <source>
        <dbReference type="RuleBase" id="RU000646"/>
    </source>
</evidence>
<dbReference type="InterPro" id="IPR001288">
    <property type="entry name" value="Translation_initiation_fac_3"/>
</dbReference>
<dbReference type="SUPFAM" id="SSF54364">
    <property type="entry name" value="Translation initiation factor IF3, N-terminal domain"/>
    <property type="match status" value="1"/>
</dbReference>
<protein>
    <recommendedName>
        <fullName evidence="4 5">Translation initiation factor IF-3</fullName>
    </recommendedName>
</protein>
<organism evidence="10 11">
    <name type="scientific">Desulfofundulus kuznetsovii (strain DSM 6115 / VKM B-1805 / 17)</name>
    <name type="common">Desulfotomaculum kuznetsovii</name>
    <dbReference type="NCBI Taxonomy" id="760568"/>
    <lineage>
        <taxon>Bacteria</taxon>
        <taxon>Bacillati</taxon>
        <taxon>Bacillota</taxon>
        <taxon>Clostridia</taxon>
        <taxon>Eubacteriales</taxon>
        <taxon>Peptococcaceae</taxon>
        <taxon>Desulfofundulus</taxon>
    </lineage>
</organism>
<dbReference type="GO" id="GO:0016020">
    <property type="term" value="C:membrane"/>
    <property type="evidence" value="ECO:0007669"/>
    <property type="project" value="TreeGrafter"/>
</dbReference>
<comment type="subcellular location">
    <subcellularLocation>
        <location evidence="4 6">Cytoplasm</location>
    </subcellularLocation>
</comment>
<dbReference type="FunFam" id="3.10.20.80:FF:000001">
    <property type="entry name" value="Translation initiation factor IF-3"/>
    <property type="match status" value="1"/>
</dbReference>
<dbReference type="EMBL" id="CP002770">
    <property type="protein sequence ID" value="AEG14250.1"/>
    <property type="molecule type" value="Genomic_DNA"/>
</dbReference>
<evidence type="ECO:0000313" key="10">
    <source>
        <dbReference type="EMBL" id="AEG14250.1"/>
    </source>
</evidence>
<dbReference type="Proteomes" id="UP000009229">
    <property type="component" value="Chromosome"/>
</dbReference>
<keyword evidence="11" id="KW-1185">Reference proteome</keyword>
<dbReference type="InterPro" id="IPR019814">
    <property type="entry name" value="Translation_initiation_fac_3_N"/>
</dbReference>
<dbReference type="Pfam" id="PF00707">
    <property type="entry name" value="IF3_C"/>
    <property type="match status" value="1"/>
</dbReference>
<gene>
    <name evidence="4" type="primary">infC</name>
    <name evidence="10" type="ordered locus">Desku_0639</name>
</gene>
<evidence type="ECO:0000313" key="11">
    <source>
        <dbReference type="Proteomes" id="UP000009229"/>
    </source>
</evidence>
<evidence type="ECO:0000259" key="8">
    <source>
        <dbReference type="Pfam" id="PF00707"/>
    </source>
</evidence>
<proteinExistence type="inferred from homology"/>
<feature type="region of interest" description="Disordered" evidence="7">
    <location>
        <begin position="201"/>
        <end position="231"/>
    </location>
</feature>
<dbReference type="AlphaFoldDB" id="A0AAU8P8V7"/>
<dbReference type="PANTHER" id="PTHR10938:SF0">
    <property type="entry name" value="TRANSLATION INITIATION FACTOR IF-3, MITOCHONDRIAL"/>
    <property type="match status" value="1"/>
</dbReference>
<evidence type="ECO:0000256" key="1">
    <source>
        <dbReference type="ARBA" id="ARBA00005439"/>
    </source>
</evidence>
<dbReference type="FunFam" id="3.30.110.10:FF:000001">
    <property type="entry name" value="Translation initiation factor IF-3"/>
    <property type="match status" value="1"/>
</dbReference>
<reference evidence="11" key="1">
    <citation type="submission" date="2011-05" db="EMBL/GenBank/DDBJ databases">
        <title>Complete sequence of Desulfotomaculum kuznetsovii DSM 6115.</title>
        <authorList>
            <person name="Lucas S."/>
            <person name="Han J."/>
            <person name="Lapidus A."/>
            <person name="Cheng J.-F."/>
            <person name="Goodwin L."/>
            <person name="Pitluck S."/>
            <person name="Peters L."/>
            <person name="Mikhailova N."/>
            <person name="Lu M."/>
            <person name="Saunders E."/>
            <person name="Han C."/>
            <person name="Tapia R."/>
            <person name="Land M."/>
            <person name="Hauser L."/>
            <person name="Kyrpides N."/>
            <person name="Ivanova N."/>
            <person name="Pagani I."/>
            <person name="Nazina T."/>
            <person name="Ivanova A."/>
            <person name="Parshina S."/>
            <person name="Kuever J."/>
            <person name="Muyzer G."/>
            <person name="Plugge C."/>
            <person name="Stams A."/>
            <person name="Woyke T."/>
        </authorList>
    </citation>
    <scope>NUCLEOTIDE SEQUENCE [LARGE SCALE GENOMIC DNA]</scope>
    <source>
        <strain evidence="11">DSM 6115 / VKM B-1805 / 17</strain>
    </source>
</reference>
<evidence type="ECO:0000256" key="2">
    <source>
        <dbReference type="ARBA" id="ARBA00022540"/>
    </source>
</evidence>
<feature type="domain" description="Translation initiation factor 3 N-terminal" evidence="9">
    <location>
        <begin position="41"/>
        <end position="110"/>
    </location>
</feature>
<dbReference type="InterPro" id="IPR036787">
    <property type="entry name" value="T_IF-3_N_sf"/>
</dbReference>
<sequence>MVGCLGVCCDIGSIVLSGWGAPVFVFINSRRCIDITKNFRVNEEIRAREVRVVDPSGNQLGIMPVREALRLAEERQLDLVEIAPQAKPPVCRLMDYGKYKYEQSKREKEAKKRQRIINIKEVKLRPSIEEHDFQVKARNAARFLKEGDKVKATIMFRGREIMHTQLGHQLLLRLAEQVKDLSIIERQPKLEGKNMVMILAPRQDIKPENKQESKQETKQEIQQEVNQEYQE</sequence>
<keyword evidence="2 4" id="KW-0396">Initiation factor</keyword>
<dbReference type="GO" id="GO:0032790">
    <property type="term" value="P:ribosome disassembly"/>
    <property type="evidence" value="ECO:0007669"/>
    <property type="project" value="TreeGrafter"/>
</dbReference>
<accession>A0AAU8P8V7</accession>
<dbReference type="Gene3D" id="3.30.110.10">
    <property type="entry name" value="Translation initiation factor 3 (IF-3), C-terminal domain"/>
    <property type="match status" value="1"/>
</dbReference>
<feature type="domain" description="Translation initiation factor 3 C-terminal" evidence="8">
    <location>
        <begin position="117"/>
        <end position="201"/>
    </location>
</feature>
<dbReference type="PANTHER" id="PTHR10938">
    <property type="entry name" value="TRANSLATION INITIATION FACTOR IF-3"/>
    <property type="match status" value="1"/>
</dbReference>
<comment type="subunit">
    <text evidence="4 6">Monomer.</text>
</comment>
<dbReference type="GO" id="GO:0005829">
    <property type="term" value="C:cytosol"/>
    <property type="evidence" value="ECO:0007669"/>
    <property type="project" value="TreeGrafter"/>
</dbReference>
<keyword evidence="3 4" id="KW-0648">Protein biosynthesis</keyword>
<evidence type="ECO:0000256" key="3">
    <source>
        <dbReference type="ARBA" id="ARBA00022917"/>
    </source>
</evidence>
<dbReference type="NCBIfam" id="TIGR00168">
    <property type="entry name" value="infC"/>
    <property type="match status" value="1"/>
</dbReference>
<dbReference type="PROSITE" id="PS00938">
    <property type="entry name" value="IF3"/>
    <property type="match status" value="1"/>
</dbReference>
<dbReference type="GO" id="GO:0003743">
    <property type="term" value="F:translation initiation factor activity"/>
    <property type="evidence" value="ECO:0007669"/>
    <property type="project" value="UniProtKB-UniRule"/>
</dbReference>
<evidence type="ECO:0000256" key="4">
    <source>
        <dbReference type="HAMAP-Rule" id="MF_00080"/>
    </source>
</evidence>
<comment type="function">
    <text evidence="4 6">IF-3 binds to the 30S ribosomal subunit and shifts the equilibrium between 70S ribosomes and their 50S and 30S subunits in favor of the free subunits, thus enhancing the availability of 30S subunits on which protein synthesis initiation begins.</text>
</comment>
<dbReference type="SUPFAM" id="SSF55200">
    <property type="entry name" value="Translation initiation factor IF3, C-terminal domain"/>
    <property type="match status" value="1"/>
</dbReference>
<comment type="similarity">
    <text evidence="1 4 6">Belongs to the IF-3 family.</text>
</comment>
<keyword evidence="4" id="KW-0963">Cytoplasm</keyword>
<feature type="compositionally biased region" description="Polar residues" evidence="7">
    <location>
        <begin position="222"/>
        <end position="231"/>
    </location>
</feature>
<evidence type="ECO:0000256" key="5">
    <source>
        <dbReference type="NCBIfam" id="TIGR00168"/>
    </source>
</evidence>
<dbReference type="InterPro" id="IPR019815">
    <property type="entry name" value="Translation_initiation_fac_3_C"/>
</dbReference>
<dbReference type="InterPro" id="IPR019813">
    <property type="entry name" value="Translation_initiation_fac3_CS"/>
</dbReference>
<dbReference type="KEGG" id="dku:Desku_0639"/>
<dbReference type="Gene3D" id="3.10.20.80">
    <property type="entry name" value="Translation initiation factor 3 (IF-3), N-terminal domain"/>
    <property type="match status" value="1"/>
</dbReference>
<dbReference type="GO" id="GO:0043022">
    <property type="term" value="F:ribosome binding"/>
    <property type="evidence" value="ECO:0007669"/>
    <property type="project" value="UniProtKB-ARBA"/>
</dbReference>
<feature type="compositionally biased region" description="Basic and acidic residues" evidence="7">
    <location>
        <begin position="203"/>
        <end position="221"/>
    </location>
</feature>
<evidence type="ECO:0000259" key="9">
    <source>
        <dbReference type="Pfam" id="PF05198"/>
    </source>
</evidence>
<dbReference type="Pfam" id="PF05198">
    <property type="entry name" value="IF3_N"/>
    <property type="match status" value="1"/>
</dbReference>
<name>A0AAU8P8V7_DESK7</name>